<evidence type="ECO:0000256" key="1">
    <source>
        <dbReference type="ARBA" id="ARBA00004635"/>
    </source>
</evidence>
<dbReference type="OrthoDB" id="9816067at2"/>
<dbReference type="InterPro" id="IPR046953">
    <property type="entry name" value="Spore_GerAC-like_C"/>
</dbReference>
<evidence type="ECO:0000313" key="10">
    <source>
        <dbReference type="EMBL" id="QGQ97310.1"/>
    </source>
</evidence>
<dbReference type="NCBIfam" id="TIGR02887">
    <property type="entry name" value="spore_ger_x_C"/>
    <property type="match status" value="1"/>
</dbReference>
<evidence type="ECO:0000259" key="8">
    <source>
        <dbReference type="Pfam" id="PF05504"/>
    </source>
</evidence>
<dbReference type="EMBL" id="CP034235">
    <property type="protein sequence ID" value="QGQ97310.1"/>
    <property type="molecule type" value="Genomic_DNA"/>
</dbReference>
<reference evidence="11" key="1">
    <citation type="submission" date="2018-11" db="EMBL/GenBank/DDBJ databases">
        <title>Complete genome sequence of Paenibacillus sp. ML311-T8.</title>
        <authorList>
            <person name="Nam Y.-D."/>
            <person name="Kang J."/>
            <person name="Chung W.-H."/>
            <person name="Park Y.S."/>
        </authorList>
    </citation>
    <scope>NUCLEOTIDE SEQUENCE [LARGE SCALE GENOMIC DNA]</scope>
    <source>
        <strain evidence="11">ML311-T8</strain>
    </source>
</reference>
<keyword evidence="5" id="KW-0472">Membrane</keyword>
<dbReference type="PANTHER" id="PTHR35789:SF1">
    <property type="entry name" value="SPORE GERMINATION PROTEIN B3"/>
    <property type="match status" value="1"/>
</dbReference>
<dbReference type="PROSITE" id="PS51257">
    <property type="entry name" value="PROKAR_LIPOPROTEIN"/>
    <property type="match status" value="1"/>
</dbReference>
<dbReference type="InterPro" id="IPR008844">
    <property type="entry name" value="Spore_GerAC-like"/>
</dbReference>
<gene>
    <name evidence="10" type="ORF">EHS13_21670</name>
</gene>
<evidence type="ECO:0000256" key="2">
    <source>
        <dbReference type="ARBA" id="ARBA00007886"/>
    </source>
</evidence>
<dbReference type="RefSeq" id="WP_155702412.1">
    <property type="nucleotide sequence ID" value="NZ_CP034235.1"/>
</dbReference>
<evidence type="ECO:0000256" key="3">
    <source>
        <dbReference type="ARBA" id="ARBA00022544"/>
    </source>
</evidence>
<protein>
    <submittedName>
        <fullName evidence="10">Ger(X)C family spore germination protein</fullName>
    </submittedName>
</protein>
<comment type="similarity">
    <text evidence="2">Belongs to the GerABKC lipoprotein family.</text>
</comment>
<name>A0A6B8RLW6_9BACL</name>
<keyword evidence="4" id="KW-0732">Signal</keyword>
<dbReference type="KEGG" id="ppsc:EHS13_21670"/>
<dbReference type="Gene3D" id="3.30.300.210">
    <property type="entry name" value="Nutrient germinant receptor protein C, domain 3"/>
    <property type="match status" value="1"/>
</dbReference>
<evidence type="ECO:0000313" key="11">
    <source>
        <dbReference type="Proteomes" id="UP000426246"/>
    </source>
</evidence>
<dbReference type="InterPro" id="IPR057336">
    <property type="entry name" value="GerAC_N"/>
</dbReference>
<dbReference type="InterPro" id="IPR038501">
    <property type="entry name" value="Spore_GerAC_C_sf"/>
</dbReference>
<organism evidence="10 11">
    <name type="scientific">Paenibacillus psychroresistens</name>
    <dbReference type="NCBI Taxonomy" id="1778678"/>
    <lineage>
        <taxon>Bacteria</taxon>
        <taxon>Bacillati</taxon>
        <taxon>Bacillota</taxon>
        <taxon>Bacilli</taxon>
        <taxon>Bacillales</taxon>
        <taxon>Paenibacillaceae</taxon>
        <taxon>Paenibacillus</taxon>
    </lineage>
</organism>
<feature type="domain" description="Spore germination protein N-terminal" evidence="9">
    <location>
        <begin position="21"/>
        <end position="192"/>
    </location>
</feature>
<evidence type="ECO:0000256" key="4">
    <source>
        <dbReference type="ARBA" id="ARBA00022729"/>
    </source>
</evidence>
<evidence type="ECO:0000259" key="9">
    <source>
        <dbReference type="Pfam" id="PF25198"/>
    </source>
</evidence>
<feature type="domain" description="Spore germination GerAC-like C-terminal" evidence="8">
    <location>
        <begin position="213"/>
        <end position="377"/>
    </location>
</feature>
<dbReference type="AlphaFoldDB" id="A0A6B8RLW6"/>
<keyword evidence="11" id="KW-1185">Reference proteome</keyword>
<dbReference type="GO" id="GO:0016020">
    <property type="term" value="C:membrane"/>
    <property type="evidence" value="ECO:0007669"/>
    <property type="project" value="UniProtKB-SubCell"/>
</dbReference>
<evidence type="ECO:0000256" key="6">
    <source>
        <dbReference type="ARBA" id="ARBA00023139"/>
    </source>
</evidence>
<dbReference type="Gene3D" id="6.20.190.10">
    <property type="entry name" value="Nutrient germinant receptor protein C, domain 1"/>
    <property type="match status" value="1"/>
</dbReference>
<proteinExistence type="inferred from homology"/>
<sequence>MKLFLYIGLLFTVLITSGCWDRVEINDLAFVMGTALDLSEDGNVIVSVQIAIPSSGPGGPGGGGGRQEKFFVISAVGKNGNEAHQLLQKKSSRTLFTAHRGVVFIGERLAKHGIKDAVDVFTHDPRNRLKTYIMVVKGREGREILQTKYPFEQVPIEAVKEMEGLGTDLAVTLRDFFMAASSEGISPVMGVMDFEDSKEEMKENKNKIFKLGGSAIFKNFKLVGFLNEKETNGFIWVTDKLKHSRINAYLPEGNGNVGMVLYHVKRKITPEISGDKVKILIQLWGQGSLVENNSQLDISLSKNLDIVQKALEKSVKEQIQTLLAKVQKQYKVDSMGFGQEIYRNMPKKWELLKGEWDNKFPEVDTSIEVKLTISGIGMAGPPLQLKDKEIIK</sequence>
<dbReference type="Pfam" id="PF05504">
    <property type="entry name" value="Spore_GerAC"/>
    <property type="match status" value="1"/>
</dbReference>
<evidence type="ECO:0000256" key="5">
    <source>
        <dbReference type="ARBA" id="ARBA00023136"/>
    </source>
</evidence>
<dbReference type="PANTHER" id="PTHR35789">
    <property type="entry name" value="SPORE GERMINATION PROTEIN B3"/>
    <property type="match status" value="1"/>
</dbReference>
<keyword evidence="3" id="KW-0309">Germination</keyword>
<dbReference type="Pfam" id="PF25198">
    <property type="entry name" value="Spore_GerAC_N"/>
    <property type="match status" value="1"/>
</dbReference>
<accession>A0A6B8RLW6</accession>
<evidence type="ECO:0000256" key="7">
    <source>
        <dbReference type="ARBA" id="ARBA00023288"/>
    </source>
</evidence>
<keyword evidence="6" id="KW-0564">Palmitate</keyword>
<dbReference type="Proteomes" id="UP000426246">
    <property type="component" value="Chromosome"/>
</dbReference>
<dbReference type="GO" id="GO:0009847">
    <property type="term" value="P:spore germination"/>
    <property type="evidence" value="ECO:0007669"/>
    <property type="project" value="InterPro"/>
</dbReference>
<comment type="subcellular location">
    <subcellularLocation>
        <location evidence="1">Membrane</location>
        <topology evidence="1">Lipid-anchor</topology>
    </subcellularLocation>
</comment>
<keyword evidence="7" id="KW-0449">Lipoprotein</keyword>